<dbReference type="EMBL" id="JADBJN010000003">
    <property type="protein sequence ID" value="KAG5671184.1"/>
    <property type="molecule type" value="Genomic_DNA"/>
</dbReference>
<evidence type="ECO:0000313" key="2">
    <source>
        <dbReference type="EMBL" id="KAG5671184.1"/>
    </source>
</evidence>
<sequence>MHNISIKTLRLSEDIKPILYDLFLHPDLQIGIFYGNVTIDLDISSAINEIAIHTHLLNISNVNFILPGSNIRVKEYWHDDKMEQLKIALTGTVAPTNDSKLNIEFSGSLRDKIFGFYQSTYKDESGNDR</sequence>
<dbReference type="PANTHER" id="PTHR11533:SF299">
    <property type="entry name" value="AMINOPEPTIDASE"/>
    <property type="match status" value="1"/>
</dbReference>
<dbReference type="InterPro" id="IPR045357">
    <property type="entry name" value="Aminopeptidase_N-like_N"/>
</dbReference>
<dbReference type="GO" id="GO:0005737">
    <property type="term" value="C:cytoplasm"/>
    <property type="evidence" value="ECO:0007669"/>
    <property type="project" value="TreeGrafter"/>
</dbReference>
<dbReference type="Pfam" id="PF17900">
    <property type="entry name" value="Peptidase_M1_N"/>
    <property type="match status" value="1"/>
</dbReference>
<dbReference type="SUPFAM" id="SSF63737">
    <property type="entry name" value="Leukotriene A4 hydrolase N-terminal domain"/>
    <property type="match status" value="1"/>
</dbReference>
<gene>
    <name evidence="2" type="ORF">PVAND_001395</name>
</gene>
<accession>A0A9J6BNA0</accession>
<dbReference type="InterPro" id="IPR050344">
    <property type="entry name" value="Peptidase_M1_aminopeptidases"/>
</dbReference>
<dbReference type="GO" id="GO:0016020">
    <property type="term" value="C:membrane"/>
    <property type="evidence" value="ECO:0007669"/>
    <property type="project" value="TreeGrafter"/>
</dbReference>
<dbReference type="GO" id="GO:0006508">
    <property type="term" value="P:proteolysis"/>
    <property type="evidence" value="ECO:0007669"/>
    <property type="project" value="TreeGrafter"/>
</dbReference>
<dbReference type="OrthoDB" id="10031169at2759"/>
<dbReference type="GO" id="GO:0008270">
    <property type="term" value="F:zinc ion binding"/>
    <property type="evidence" value="ECO:0007669"/>
    <property type="project" value="TreeGrafter"/>
</dbReference>
<keyword evidence="3" id="KW-1185">Reference proteome</keyword>
<feature type="domain" description="Aminopeptidase N-like N-terminal" evidence="1">
    <location>
        <begin position="16"/>
        <end position="127"/>
    </location>
</feature>
<dbReference type="GO" id="GO:0043171">
    <property type="term" value="P:peptide catabolic process"/>
    <property type="evidence" value="ECO:0007669"/>
    <property type="project" value="TreeGrafter"/>
</dbReference>
<protein>
    <recommendedName>
        <fullName evidence="1">Aminopeptidase N-like N-terminal domain-containing protein</fullName>
    </recommendedName>
</protein>
<name>A0A9J6BNA0_POLVA</name>
<comment type="caution">
    <text evidence="2">The sequence shown here is derived from an EMBL/GenBank/DDBJ whole genome shotgun (WGS) entry which is preliminary data.</text>
</comment>
<evidence type="ECO:0000313" key="3">
    <source>
        <dbReference type="Proteomes" id="UP001107558"/>
    </source>
</evidence>
<dbReference type="PANTHER" id="PTHR11533">
    <property type="entry name" value="PROTEASE M1 ZINC METALLOPROTEASE"/>
    <property type="match status" value="1"/>
</dbReference>
<dbReference type="InterPro" id="IPR042097">
    <property type="entry name" value="Aminopeptidase_N-like_N_sf"/>
</dbReference>
<dbReference type="Gene3D" id="2.60.40.1730">
    <property type="entry name" value="tricorn interacting facor f3 domain"/>
    <property type="match status" value="1"/>
</dbReference>
<dbReference type="GO" id="GO:0005615">
    <property type="term" value="C:extracellular space"/>
    <property type="evidence" value="ECO:0007669"/>
    <property type="project" value="TreeGrafter"/>
</dbReference>
<dbReference type="GO" id="GO:0070006">
    <property type="term" value="F:metalloaminopeptidase activity"/>
    <property type="evidence" value="ECO:0007669"/>
    <property type="project" value="TreeGrafter"/>
</dbReference>
<dbReference type="Proteomes" id="UP001107558">
    <property type="component" value="Chromosome 3"/>
</dbReference>
<dbReference type="GO" id="GO:0042277">
    <property type="term" value="F:peptide binding"/>
    <property type="evidence" value="ECO:0007669"/>
    <property type="project" value="TreeGrafter"/>
</dbReference>
<reference evidence="2" key="1">
    <citation type="submission" date="2021-03" db="EMBL/GenBank/DDBJ databases">
        <title>Chromosome level genome of the anhydrobiotic midge Polypedilum vanderplanki.</title>
        <authorList>
            <person name="Yoshida Y."/>
            <person name="Kikawada T."/>
            <person name="Gusev O."/>
        </authorList>
    </citation>
    <scope>NUCLEOTIDE SEQUENCE</scope>
    <source>
        <strain evidence="2">NIAS01</strain>
        <tissue evidence="2">Whole body or cell culture</tissue>
    </source>
</reference>
<organism evidence="2 3">
    <name type="scientific">Polypedilum vanderplanki</name>
    <name type="common">Sleeping chironomid midge</name>
    <dbReference type="NCBI Taxonomy" id="319348"/>
    <lineage>
        <taxon>Eukaryota</taxon>
        <taxon>Metazoa</taxon>
        <taxon>Ecdysozoa</taxon>
        <taxon>Arthropoda</taxon>
        <taxon>Hexapoda</taxon>
        <taxon>Insecta</taxon>
        <taxon>Pterygota</taxon>
        <taxon>Neoptera</taxon>
        <taxon>Endopterygota</taxon>
        <taxon>Diptera</taxon>
        <taxon>Nematocera</taxon>
        <taxon>Chironomoidea</taxon>
        <taxon>Chironomidae</taxon>
        <taxon>Chironominae</taxon>
        <taxon>Polypedilum</taxon>
        <taxon>Polypedilum</taxon>
    </lineage>
</organism>
<evidence type="ECO:0000259" key="1">
    <source>
        <dbReference type="Pfam" id="PF17900"/>
    </source>
</evidence>
<dbReference type="AlphaFoldDB" id="A0A9J6BNA0"/>
<proteinExistence type="predicted"/>